<organism evidence="1 2">
    <name type="scientific">Hibiscus sabdariffa</name>
    <name type="common">roselle</name>
    <dbReference type="NCBI Taxonomy" id="183260"/>
    <lineage>
        <taxon>Eukaryota</taxon>
        <taxon>Viridiplantae</taxon>
        <taxon>Streptophyta</taxon>
        <taxon>Embryophyta</taxon>
        <taxon>Tracheophyta</taxon>
        <taxon>Spermatophyta</taxon>
        <taxon>Magnoliopsida</taxon>
        <taxon>eudicotyledons</taxon>
        <taxon>Gunneridae</taxon>
        <taxon>Pentapetalae</taxon>
        <taxon>rosids</taxon>
        <taxon>malvids</taxon>
        <taxon>Malvales</taxon>
        <taxon>Malvaceae</taxon>
        <taxon>Malvoideae</taxon>
        <taxon>Hibiscus</taxon>
    </lineage>
</organism>
<dbReference type="Proteomes" id="UP001396334">
    <property type="component" value="Unassembled WGS sequence"/>
</dbReference>
<evidence type="ECO:0000313" key="2">
    <source>
        <dbReference type="Proteomes" id="UP001396334"/>
    </source>
</evidence>
<evidence type="ECO:0000313" key="1">
    <source>
        <dbReference type="EMBL" id="KAK9029957.1"/>
    </source>
</evidence>
<gene>
    <name evidence="1" type="ORF">V6N11_031396</name>
</gene>
<accession>A0ABR2SXT9</accession>
<comment type="caution">
    <text evidence="1">The sequence shown here is derived from an EMBL/GenBank/DDBJ whole genome shotgun (WGS) entry which is preliminary data.</text>
</comment>
<protein>
    <submittedName>
        <fullName evidence="1">Uncharacterized protein</fullName>
    </submittedName>
</protein>
<dbReference type="EMBL" id="JBBPBN010000010">
    <property type="protein sequence ID" value="KAK9029957.1"/>
    <property type="molecule type" value="Genomic_DNA"/>
</dbReference>
<proteinExistence type="predicted"/>
<sequence length="122" mass="13795">MFQFPSFPSDPTRTSAQSKTYVCPYPCLPPPIAFNCPPPPMPQGPPLPPPFPPFLPPFPLTPPYPQMYTPAPPPPNPIWPYFPWYYKNPPPPPDYSSAMPLQVFSYIMSTSTISLPLFSFFF</sequence>
<keyword evidence="2" id="KW-1185">Reference proteome</keyword>
<reference evidence="1 2" key="1">
    <citation type="journal article" date="2024" name="G3 (Bethesda)">
        <title>Genome assembly of Hibiscus sabdariffa L. provides insights into metabolisms of medicinal natural products.</title>
        <authorList>
            <person name="Kim T."/>
        </authorList>
    </citation>
    <scope>NUCLEOTIDE SEQUENCE [LARGE SCALE GENOMIC DNA]</scope>
    <source>
        <strain evidence="1">TK-2024</strain>
        <tissue evidence="1">Old leaves</tissue>
    </source>
</reference>
<name>A0ABR2SXT9_9ROSI</name>